<proteinExistence type="predicted"/>
<organism evidence="9 10">
    <name type="scientific">Lapidilactobacillus mulanensis</name>
    <dbReference type="NCBI Taxonomy" id="2485999"/>
    <lineage>
        <taxon>Bacteria</taxon>
        <taxon>Bacillati</taxon>
        <taxon>Bacillota</taxon>
        <taxon>Bacilli</taxon>
        <taxon>Lactobacillales</taxon>
        <taxon>Lactobacillaceae</taxon>
        <taxon>Lapidilactobacillus</taxon>
    </lineage>
</organism>
<reference evidence="10" key="1">
    <citation type="journal article" date="2019" name="Int. J. Syst. Evol. Microbiol.">
        <title>The Global Catalogue of Microorganisms (GCM) 10K type strain sequencing project: providing services to taxonomists for standard genome sequencing and annotation.</title>
        <authorList>
            <consortium name="The Broad Institute Genomics Platform"/>
            <consortium name="The Broad Institute Genome Sequencing Center for Infectious Disease"/>
            <person name="Wu L."/>
            <person name="Ma J."/>
        </authorList>
    </citation>
    <scope>NUCLEOTIDE SEQUENCE [LARGE SCALE GENOMIC DNA]</scope>
    <source>
        <strain evidence="10">CCM 8951</strain>
    </source>
</reference>
<evidence type="ECO:0000256" key="4">
    <source>
        <dbReference type="ARBA" id="ARBA00022692"/>
    </source>
</evidence>
<feature type="transmembrane region" description="Helical" evidence="7">
    <location>
        <begin position="67"/>
        <end position="84"/>
    </location>
</feature>
<evidence type="ECO:0000256" key="5">
    <source>
        <dbReference type="ARBA" id="ARBA00022989"/>
    </source>
</evidence>
<dbReference type="PANTHER" id="PTHR47371">
    <property type="entry name" value="LIPOTEICHOIC ACID SYNTHASE"/>
    <property type="match status" value="1"/>
</dbReference>
<keyword evidence="5 7" id="KW-1133">Transmembrane helix</keyword>
<dbReference type="Proteomes" id="UP001597244">
    <property type="component" value="Unassembled WGS sequence"/>
</dbReference>
<feature type="domain" description="Sulfatase N-terminal" evidence="8">
    <location>
        <begin position="212"/>
        <end position="488"/>
    </location>
</feature>
<name>A0ABW4DN85_9LACO</name>
<dbReference type="InterPro" id="IPR050448">
    <property type="entry name" value="OpgB/LTA_synthase_biosynth"/>
</dbReference>
<comment type="subcellular location">
    <subcellularLocation>
        <location evidence="1">Cell membrane</location>
        <topology evidence="1">Multi-pass membrane protein</topology>
    </subcellularLocation>
</comment>
<dbReference type="EC" id="2.7.8.-" evidence="9"/>
<evidence type="ECO:0000313" key="10">
    <source>
        <dbReference type="Proteomes" id="UP001597244"/>
    </source>
</evidence>
<evidence type="ECO:0000259" key="8">
    <source>
        <dbReference type="Pfam" id="PF00884"/>
    </source>
</evidence>
<evidence type="ECO:0000256" key="7">
    <source>
        <dbReference type="SAM" id="Phobius"/>
    </source>
</evidence>
<evidence type="ECO:0000256" key="1">
    <source>
        <dbReference type="ARBA" id="ARBA00004651"/>
    </source>
</evidence>
<keyword evidence="3" id="KW-1003">Cell membrane</keyword>
<evidence type="ECO:0000313" key="9">
    <source>
        <dbReference type="EMBL" id="MFD1466117.1"/>
    </source>
</evidence>
<dbReference type="GO" id="GO:0016740">
    <property type="term" value="F:transferase activity"/>
    <property type="evidence" value="ECO:0007669"/>
    <property type="project" value="UniProtKB-KW"/>
</dbReference>
<comment type="pathway">
    <text evidence="2">Cell wall biogenesis; lipoteichoic acid biosynthesis.</text>
</comment>
<dbReference type="Gene3D" id="3.40.720.10">
    <property type="entry name" value="Alkaline Phosphatase, subunit A"/>
    <property type="match status" value="1"/>
</dbReference>
<dbReference type="EMBL" id="JBHTOF010000096">
    <property type="protein sequence ID" value="MFD1466117.1"/>
    <property type="molecule type" value="Genomic_DNA"/>
</dbReference>
<dbReference type="SUPFAM" id="SSF53649">
    <property type="entry name" value="Alkaline phosphatase-like"/>
    <property type="match status" value="1"/>
</dbReference>
<dbReference type="InterPro" id="IPR000917">
    <property type="entry name" value="Sulfatase_N"/>
</dbReference>
<keyword evidence="6 7" id="KW-0472">Membrane</keyword>
<dbReference type="Pfam" id="PF00884">
    <property type="entry name" value="Sulfatase"/>
    <property type="match status" value="1"/>
</dbReference>
<dbReference type="PANTHER" id="PTHR47371:SF3">
    <property type="entry name" value="PHOSPHOGLYCEROL TRANSFERASE I"/>
    <property type="match status" value="1"/>
</dbReference>
<evidence type="ECO:0000256" key="2">
    <source>
        <dbReference type="ARBA" id="ARBA00004936"/>
    </source>
</evidence>
<dbReference type="RefSeq" id="WP_125578135.1">
    <property type="nucleotide sequence ID" value="NZ_JBHTOF010000096.1"/>
</dbReference>
<comment type="caution">
    <text evidence="9">The sequence shown here is derived from an EMBL/GenBank/DDBJ whole genome shotgun (WGS) entry which is preliminary data.</text>
</comment>
<sequence length="557" mass="63392">MPKLNGSRQNINIFSWLTIIKFFLIGILIVIPNILNHTYYELALELFEVGIVISISQVPLKYFKYPAYLISSILFLIIIAQEWVKLFSGTFTTKTMLENINNVHALGPSLPKYVVLTIIVILIAFLPMRFNLLKKHSFLAMGSIVMSILAVIAIFIFKPNTALAGTYALIKDYQKDYQIEQAMETTNQAKILKAFKNKSVKDGIDANLDHMNVIIIFAEGTSRRVIEDDKYPNLMPAVNKFADESIDVRNYYNHTAPTYRGLRGQLYSSYQFNEGYEGATTAKQMKKRLDTKLIGLPEILSKNGYVTKMINAEPKHKQFTPYLKNLGFDSVISGNKSQWQGSGADTFLPDKDNLNLLFEQANALSQKNRKFMLATYTFQTHNGWDTDSKYGDGKNPVLNKFHNFDEAFSSFYDSFENSDLKDNTILILTTDHASYAAPEYANTFDDQRTAFASTVPLMIKYPNSKHQEVDAKGRNSLLLTPTILDMLNLENEENYFLGTSLFTNNVSKYEHTTEVGSDFYDTTDNKLMELPPDKQSIKDEILKYDSISLNMKKVKGE</sequence>
<feature type="transmembrane region" description="Helical" evidence="7">
    <location>
        <begin position="138"/>
        <end position="157"/>
    </location>
</feature>
<keyword evidence="4 7" id="KW-0812">Transmembrane</keyword>
<gene>
    <name evidence="9" type="ORF">ACFQ4L_08595</name>
</gene>
<protein>
    <submittedName>
        <fullName evidence="9">LTA synthase family protein</fullName>
        <ecNumber evidence="9">2.7.8.-</ecNumber>
    </submittedName>
</protein>
<dbReference type="InterPro" id="IPR017850">
    <property type="entry name" value="Alkaline_phosphatase_core_sf"/>
</dbReference>
<evidence type="ECO:0000256" key="6">
    <source>
        <dbReference type="ARBA" id="ARBA00023136"/>
    </source>
</evidence>
<feature type="transmembrane region" description="Helical" evidence="7">
    <location>
        <begin position="104"/>
        <end position="126"/>
    </location>
</feature>
<accession>A0ABW4DN85</accession>
<feature type="transmembrane region" description="Helical" evidence="7">
    <location>
        <begin position="37"/>
        <end position="55"/>
    </location>
</feature>
<keyword evidence="10" id="KW-1185">Reference proteome</keyword>
<evidence type="ECO:0000256" key="3">
    <source>
        <dbReference type="ARBA" id="ARBA00022475"/>
    </source>
</evidence>
<feature type="transmembrane region" description="Helical" evidence="7">
    <location>
        <begin position="12"/>
        <end position="31"/>
    </location>
</feature>
<keyword evidence="9" id="KW-0808">Transferase</keyword>